<reference evidence="11" key="1">
    <citation type="journal article" date="2011" name="Nat. Biotechnol.">
        <title>The genomic sequence of the Chinese hamster ovary (CHO)-K1 cell line.</title>
        <authorList>
            <person name="Xu X."/>
            <person name="Nagarajan H."/>
            <person name="Lewis N.E."/>
            <person name="Pan S."/>
            <person name="Cai Z."/>
            <person name="Liu X."/>
            <person name="Chen W."/>
            <person name="Xie M."/>
            <person name="Wang W."/>
            <person name="Hammond S."/>
            <person name="Andersen M.R."/>
            <person name="Neff N."/>
            <person name="Passarelli B."/>
            <person name="Koh W."/>
            <person name="Fan H.C."/>
            <person name="Wang J."/>
            <person name="Gui Y."/>
            <person name="Lee K.H."/>
            <person name="Betenbaugh M.J."/>
            <person name="Quake S.R."/>
            <person name="Famili I."/>
            <person name="Palsson B.O."/>
            <person name="Wang J."/>
        </authorList>
    </citation>
    <scope>NUCLEOTIDE SEQUENCE [LARGE SCALE GENOMIC DNA]</scope>
    <source>
        <strain evidence="11">CHO K1 cell line</strain>
    </source>
</reference>
<gene>
    <name evidence="10" type="ORF">H671_xg20565</name>
    <name evidence="9" type="ORF">I79_015264</name>
</gene>
<evidence type="ECO:0000256" key="3">
    <source>
        <dbReference type="ARBA" id="ARBA00023125"/>
    </source>
</evidence>
<dbReference type="GO" id="GO:0001708">
    <property type="term" value="P:cell fate specification"/>
    <property type="evidence" value="ECO:0007669"/>
    <property type="project" value="TreeGrafter"/>
</dbReference>
<dbReference type="InterPro" id="IPR018186">
    <property type="entry name" value="TF_T-box_CS"/>
</dbReference>
<reference evidence="10" key="4">
    <citation type="submission" date="2013-03" db="EMBL/GenBank/DDBJ databases">
        <title>Chinese hamster genome sequenced from sorted chromosomes.</title>
        <authorList>
            <person name="Brinkrolf K."/>
            <person name="Rupp O."/>
            <person name="Laux H."/>
            <person name="Kollin F."/>
            <person name="Ernst W."/>
            <person name="Linke B."/>
            <person name="Kofler R."/>
            <person name="Romand S."/>
            <person name="Hesse F."/>
            <person name="Budach W.E."/>
            <person name="Galosy S."/>
            <person name="Muller D."/>
            <person name="Noll T."/>
            <person name="Wienberg J."/>
            <person name="Jostock T."/>
            <person name="Leonard M."/>
            <person name="Grillari J."/>
            <person name="Tauch A."/>
            <person name="Goesmann A."/>
            <person name="Helk B."/>
            <person name="Mott J.E."/>
            <person name="Puehler A."/>
            <person name="Borth N."/>
        </authorList>
    </citation>
    <scope>NUCLEOTIDE SEQUENCE</scope>
    <source>
        <strain evidence="10">17A/GY</strain>
    </source>
</reference>
<evidence type="ECO:0000313" key="12">
    <source>
        <dbReference type="Proteomes" id="UP000030759"/>
    </source>
</evidence>
<dbReference type="PROSITE" id="PS01283">
    <property type="entry name" value="TBOX_1"/>
    <property type="match status" value="1"/>
</dbReference>
<feature type="region of interest" description="Disordered" evidence="7">
    <location>
        <begin position="1"/>
        <end position="83"/>
    </location>
</feature>
<dbReference type="AlphaFoldDB" id="G3HWB1"/>
<evidence type="ECO:0000256" key="5">
    <source>
        <dbReference type="ARBA" id="ARBA00023242"/>
    </source>
</evidence>
<dbReference type="InterPro" id="IPR008967">
    <property type="entry name" value="p53-like_TF_DNA-bd_sf"/>
</dbReference>
<dbReference type="PANTHER" id="PTHR11267:SF116">
    <property type="entry name" value="T-BOX TRANSCRIPTION FACTOR TBX22"/>
    <property type="match status" value="1"/>
</dbReference>
<dbReference type="GO" id="GO:0000978">
    <property type="term" value="F:RNA polymerase II cis-regulatory region sequence-specific DNA binding"/>
    <property type="evidence" value="ECO:0007669"/>
    <property type="project" value="InterPro"/>
</dbReference>
<evidence type="ECO:0000256" key="1">
    <source>
        <dbReference type="ARBA" id="ARBA00004123"/>
    </source>
</evidence>
<dbReference type="SUPFAM" id="SSF49417">
    <property type="entry name" value="p53-like transcription factors"/>
    <property type="match status" value="1"/>
</dbReference>
<dbReference type="InterPro" id="IPR036960">
    <property type="entry name" value="T-box_sf"/>
</dbReference>
<dbReference type="SMART" id="SM00425">
    <property type="entry name" value="TBOX"/>
    <property type="match status" value="1"/>
</dbReference>
<feature type="compositionally biased region" description="Basic and acidic residues" evidence="7">
    <location>
        <begin position="40"/>
        <end position="49"/>
    </location>
</feature>
<evidence type="ECO:0000256" key="4">
    <source>
        <dbReference type="ARBA" id="ARBA00023163"/>
    </source>
</evidence>
<comment type="subcellular location">
    <subcellularLocation>
        <location evidence="1 6">Nucleus</location>
    </subcellularLocation>
</comment>
<keyword evidence="4" id="KW-0804">Transcription</keyword>
<evidence type="ECO:0000259" key="8">
    <source>
        <dbReference type="PROSITE" id="PS50252"/>
    </source>
</evidence>
<reference evidence="9" key="2">
    <citation type="submission" date="2011-08" db="EMBL/GenBank/DDBJ databases">
        <title>The genomic sequence of the Chinese hamster ovary CHO-K1 cell line.</title>
        <authorList>
            <person name="Xu X."/>
            <person name="Nagarajan H."/>
            <person name="Lewis N.E."/>
            <person name="Pan S."/>
            <person name="Cai Z."/>
            <person name="Liu X."/>
            <person name="Chen W."/>
            <person name="Xie M."/>
            <person name="Wang W."/>
            <person name="Hammond S."/>
            <person name="Andersen M.R."/>
            <person name="Neff N."/>
            <person name="Passarelli B."/>
            <person name="Koh W."/>
            <person name="Fan C.H."/>
            <person name="Wang J."/>
            <person name="Gui Y."/>
            <person name="Lee K.H."/>
            <person name="Betenbaugh M.J."/>
            <person name="Quake S.R."/>
            <person name="Famili I."/>
            <person name="Palsson B.O."/>
            <person name="Wang J."/>
        </authorList>
    </citation>
    <scope>NUCLEOTIDE SEQUENCE</scope>
</reference>
<protein>
    <submittedName>
        <fullName evidence="9">T-box transcription factor TBX22</fullName>
    </submittedName>
</protein>
<feature type="compositionally biased region" description="Low complexity" evidence="7">
    <location>
        <begin position="297"/>
        <end position="322"/>
    </location>
</feature>
<dbReference type="InterPro" id="IPR046360">
    <property type="entry name" value="T-box_DNA-bd"/>
</dbReference>
<dbReference type="PRINTS" id="PR00937">
    <property type="entry name" value="TBOX"/>
</dbReference>
<evidence type="ECO:0000313" key="9">
    <source>
        <dbReference type="EMBL" id="EGW01740.1"/>
    </source>
</evidence>
<dbReference type="GO" id="GO:0045893">
    <property type="term" value="P:positive regulation of DNA-templated transcription"/>
    <property type="evidence" value="ECO:0007669"/>
    <property type="project" value="InterPro"/>
</dbReference>
<dbReference type="eggNOG" id="KOG3586">
    <property type="taxonomic scope" value="Eukaryota"/>
</dbReference>
<feature type="domain" description="T-box" evidence="8">
    <location>
        <begin position="98"/>
        <end position="263"/>
    </location>
</feature>
<keyword evidence="2" id="KW-0805">Transcription regulation</keyword>
<feature type="compositionally biased region" description="Acidic residues" evidence="7">
    <location>
        <begin position="27"/>
        <end position="37"/>
    </location>
</feature>
<keyword evidence="5 6" id="KW-0539">Nucleus</keyword>
<feature type="compositionally biased region" description="Basic and acidic residues" evidence="7">
    <location>
        <begin position="59"/>
        <end position="69"/>
    </location>
</feature>
<dbReference type="Proteomes" id="UP000030759">
    <property type="component" value="Unassembled WGS sequence"/>
</dbReference>
<dbReference type="EMBL" id="JH000825">
    <property type="protein sequence ID" value="EGW01740.1"/>
    <property type="molecule type" value="Genomic_DNA"/>
</dbReference>
<dbReference type="Gene3D" id="2.60.40.820">
    <property type="entry name" value="Transcription factor, T-box"/>
    <property type="match status" value="2"/>
</dbReference>
<dbReference type="InterPro" id="IPR001699">
    <property type="entry name" value="TF_T-box"/>
</dbReference>
<accession>G3HWB1</accession>
<keyword evidence="3 6" id="KW-0238">DNA-binding</keyword>
<proteinExistence type="predicted"/>
<dbReference type="GO" id="GO:0005634">
    <property type="term" value="C:nucleus"/>
    <property type="evidence" value="ECO:0007669"/>
    <property type="project" value="UniProtKB-SubCell"/>
</dbReference>
<evidence type="ECO:0000313" key="11">
    <source>
        <dbReference type="Proteomes" id="UP000001075"/>
    </source>
</evidence>
<comment type="caution">
    <text evidence="6">Lacks conserved residue(s) required for the propagation of feature annotation.</text>
</comment>
<dbReference type="PaxDb" id="10029-XP_007607009.1"/>
<name>G3HWB1_CRIGR</name>
<evidence type="ECO:0000313" key="10">
    <source>
        <dbReference type="EMBL" id="ERE65035.1"/>
    </source>
</evidence>
<dbReference type="EMBL" id="KE685817">
    <property type="protein sequence ID" value="ERE65035.1"/>
    <property type="molecule type" value="Genomic_DNA"/>
</dbReference>
<evidence type="ECO:0000256" key="7">
    <source>
        <dbReference type="SAM" id="MobiDB-lite"/>
    </source>
</evidence>
<dbReference type="GO" id="GO:0000981">
    <property type="term" value="F:DNA-binding transcription factor activity, RNA polymerase II-specific"/>
    <property type="evidence" value="ECO:0007669"/>
    <property type="project" value="TreeGrafter"/>
</dbReference>
<reference evidence="12" key="3">
    <citation type="journal article" date="2013" name="Nat. Biotechnol.">
        <title>Chinese hamster genome sequenced from sorted chromosomes.</title>
        <authorList>
            <person name="Brinkrolf K."/>
            <person name="Rupp O."/>
            <person name="Laux H."/>
            <person name="Kollin F."/>
            <person name="Ernst W."/>
            <person name="Linke B."/>
            <person name="Kofler R."/>
            <person name="Romand S."/>
            <person name="Hesse F."/>
            <person name="Budach W.E."/>
            <person name="Galosy S."/>
            <person name="Muller D."/>
            <person name="Noll T."/>
            <person name="Wienberg J."/>
            <person name="Jostock T."/>
            <person name="Leonard M."/>
            <person name="Grillari J."/>
            <person name="Tauch A."/>
            <person name="Goesmann A."/>
            <person name="Helk B."/>
            <person name="Mott J.E."/>
            <person name="Puhler A."/>
            <person name="Borth N."/>
        </authorList>
    </citation>
    <scope>NUCLEOTIDE SEQUENCE [LARGE SCALE GENOMIC DNA]</scope>
    <source>
        <strain evidence="12">17A/GY</strain>
    </source>
</reference>
<dbReference type="Proteomes" id="UP000001075">
    <property type="component" value="Unassembled WGS sequence"/>
</dbReference>
<dbReference type="Pfam" id="PF00907">
    <property type="entry name" value="T-box"/>
    <property type="match status" value="1"/>
</dbReference>
<dbReference type="GO" id="GO:0000785">
    <property type="term" value="C:chromatin"/>
    <property type="evidence" value="ECO:0007669"/>
    <property type="project" value="TreeGrafter"/>
</dbReference>
<evidence type="ECO:0000256" key="2">
    <source>
        <dbReference type="ARBA" id="ARBA00023015"/>
    </source>
</evidence>
<dbReference type="GlyGen" id="G3HWB1">
    <property type="glycosylation" value="2 sites"/>
</dbReference>
<evidence type="ECO:0000256" key="6">
    <source>
        <dbReference type="PROSITE-ProRule" id="PRU00201"/>
    </source>
</evidence>
<dbReference type="PANTHER" id="PTHR11267">
    <property type="entry name" value="T-BOX PROTEIN-RELATED"/>
    <property type="match status" value="1"/>
</dbReference>
<dbReference type="STRING" id="10029.G3HWB1"/>
<feature type="region of interest" description="Disordered" evidence="7">
    <location>
        <begin position="297"/>
        <end position="335"/>
    </location>
</feature>
<organism evidence="9 11">
    <name type="scientific">Cricetulus griseus</name>
    <name type="common">Chinese hamster</name>
    <name type="synonym">Cricetulus barabensis griseus</name>
    <dbReference type="NCBI Taxonomy" id="10029"/>
    <lineage>
        <taxon>Eukaryota</taxon>
        <taxon>Metazoa</taxon>
        <taxon>Chordata</taxon>
        <taxon>Craniata</taxon>
        <taxon>Vertebrata</taxon>
        <taxon>Euteleostomi</taxon>
        <taxon>Mammalia</taxon>
        <taxon>Eutheria</taxon>
        <taxon>Euarchontoglires</taxon>
        <taxon>Glires</taxon>
        <taxon>Rodentia</taxon>
        <taxon>Myomorpha</taxon>
        <taxon>Muroidea</taxon>
        <taxon>Cricetidae</taxon>
        <taxon>Cricetinae</taxon>
        <taxon>Cricetulus</taxon>
    </lineage>
</organism>
<feature type="compositionally biased region" description="Low complexity" evidence="7">
    <location>
        <begin position="70"/>
        <end position="83"/>
    </location>
</feature>
<dbReference type="PROSITE" id="PS01264">
    <property type="entry name" value="TBOX_2"/>
    <property type="match status" value="1"/>
</dbReference>
<dbReference type="PROSITE" id="PS50252">
    <property type="entry name" value="TBOX_3"/>
    <property type="match status" value="1"/>
</dbReference>
<sequence>MALSSRAHAFSVEALIGRPSKRKSQDSTEEMQPELQEEQCLQKEEEEKVPSSASGDCCKQPEKRPKAESSKTSFSSCSGGESIGQESLHEKNIIQVELQGSDLWKRFHDIGTEMIITKAGRRMFPSVRIKVKGLDPVKQYYVILDVVPVDSKRYRFYVHPDSPCSGETWMRQIISFDRVKLTNNEMDDKGHIILQSMHKYKPRVHVMEQDSSIDLSLIQSLPTEGVKTFFFKETEFTTVTAYQNQQITKLKIDRNPFAKGFRDPGRNRGVLDGFLETYQWRPSFTVDFKTFVADTQSESSGSSPVTSSGGAPSPSNTLLSPSCSPPTPSLHIPPSSFGTTYPETYLHNVNLPFCYKICPTNFWRPQPLVLPTPERLPSFNSSHSLPPLMMEVPMVSSRGVINSNSGLHEGCNGQCLQASQSTNQMLYGLQNPGNIFQPNPIAQGTLSCPFHPSQGCYRYNLSVPSRLQNATNHLSENDNSQTSFKEGRCDHSHWHPAVNNCL</sequence>